<dbReference type="AlphaFoldDB" id="A0A8J8MTF1"/>
<evidence type="ECO:0000313" key="1">
    <source>
        <dbReference type="EMBL" id="QUS36081.1"/>
    </source>
</evidence>
<protein>
    <submittedName>
        <fullName evidence="1">DUF2793 domain-containing protein</fullName>
    </submittedName>
</protein>
<proteinExistence type="predicted"/>
<reference evidence="1" key="1">
    <citation type="submission" date="2020-01" db="EMBL/GenBank/DDBJ databases">
        <authorList>
            <person name="Yang Y."/>
            <person name="Kwon Y.M."/>
        </authorList>
    </citation>
    <scope>NUCLEOTIDE SEQUENCE</scope>
    <source>
        <strain evidence="1">PG104</strain>
    </source>
</reference>
<sequence length="439" mass="45606">MPDTTTILGLPLLQPAQAQKHVTHNEALLMLDALVQPAVAERRSDPPPAPEDGDRILVGDDPTAAFAAHAQAIAVRQNGSWSFLAPRPGWRVHVLDTAEDLLWDGTAWTGPGARALTAARLGIGTEADDVNRLALRAEASLFTHAGAGHQLKVNKASAAQTASLLFQSAWSGRAEIGLAGTDDLSMKVSADGGTWTEALRLSGRTGLMTGAAVQTAATDTAAGRLMTVGAFGNTGAVRPDTAADLNDMTGIHRRVLAATGTANRPDSAAEWIVDCAISGTVTIQTAREVTTAAPRTAIRCGTNGVWSAWSFPLAIGRAVGKVSQTAGTATGALMEKGSNANGEYVRLADGMQICTSPTLTFGAVTTAQGTLYRSGDSTWTFPAEFASADKICVSGQSSNSARWMSGNLPGTTSVVLRLMAATSFTGSEYGRALAIGRWY</sequence>
<dbReference type="KEGG" id="fap:GR316_07245"/>
<accession>A0A8J8MTF1</accession>
<keyword evidence="2" id="KW-1185">Reference proteome</keyword>
<evidence type="ECO:0000313" key="2">
    <source>
        <dbReference type="Proteomes" id="UP000679284"/>
    </source>
</evidence>
<dbReference type="Proteomes" id="UP000679284">
    <property type="component" value="Chromosome"/>
</dbReference>
<dbReference type="InterPro" id="IPR021251">
    <property type="entry name" value="DUF2793"/>
</dbReference>
<dbReference type="RefSeq" id="WP_211783303.1">
    <property type="nucleotide sequence ID" value="NZ_CP047289.1"/>
</dbReference>
<gene>
    <name evidence="1" type="ORF">GR316_07245</name>
</gene>
<name>A0A8J8MTF1_9RHOB</name>
<organism evidence="1 2">
    <name type="scientific">Falsirhodobacter algicola</name>
    <dbReference type="NCBI Taxonomy" id="2692330"/>
    <lineage>
        <taxon>Bacteria</taxon>
        <taxon>Pseudomonadati</taxon>
        <taxon>Pseudomonadota</taxon>
        <taxon>Alphaproteobacteria</taxon>
        <taxon>Rhodobacterales</taxon>
        <taxon>Paracoccaceae</taxon>
        <taxon>Falsirhodobacter</taxon>
    </lineage>
</organism>
<dbReference type="Pfam" id="PF10983">
    <property type="entry name" value="DUF2793"/>
    <property type="match status" value="1"/>
</dbReference>
<dbReference type="EMBL" id="CP047289">
    <property type="protein sequence ID" value="QUS36081.1"/>
    <property type="molecule type" value="Genomic_DNA"/>
</dbReference>
<dbReference type="CDD" id="cd19958">
    <property type="entry name" value="pyocin_knob"/>
    <property type="match status" value="1"/>
</dbReference>